<dbReference type="PANTHER" id="PTHR21152">
    <property type="entry name" value="AMINOTRANSFERASE CLASS V"/>
    <property type="match status" value="1"/>
</dbReference>
<dbReference type="InterPro" id="IPR015422">
    <property type="entry name" value="PyrdxlP-dep_Trfase_small"/>
</dbReference>
<evidence type="ECO:0000256" key="6">
    <source>
        <dbReference type="PIRSR" id="PIRSR000524-1"/>
    </source>
</evidence>
<keyword evidence="5 7" id="KW-0663">Pyridoxal phosphate</keyword>
<organism evidence="11 12">
    <name type="scientific">Halonatronomonas betaini</name>
    <dbReference type="NCBI Taxonomy" id="2778430"/>
    <lineage>
        <taxon>Bacteria</taxon>
        <taxon>Bacillati</taxon>
        <taxon>Bacillota</taxon>
        <taxon>Clostridia</taxon>
        <taxon>Halanaerobiales</taxon>
        <taxon>Halarsenatibacteraceae</taxon>
        <taxon>Halonatronomonas</taxon>
    </lineage>
</organism>
<reference evidence="11" key="1">
    <citation type="submission" date="2020-11" db="EMBL/GenBank/DDBJ databases">
        <title>Halonatronomonas betainensis gen. nov., sp. nov. a novel haloalkaliphilic representative of the family Halanaerobiacae capable of betaine degradation.</title>
        <authorList>
            <person name="Boltyanskaya Y."/>
            <person name="Kevbrin V."/>
            <person name="Detkova E."/>
            <person name="Grouzdev D.S."/>
            <person name="Koziaeva V."/>
            <person name="Zhilina T."/>
        </authorList>
    </citation>
    <scope>NUCLEOTIDE SEQUENCE</scope>
    <source>
        <strain evidence="11">Z-7014</strain>
    </source>
</reference>
<dbReference type="InterPro" id="IPR024169">
    <property type="entry name" value="SP_NH2Trfase/AEP_transaminase"/>
</dbReference>
<protein>
    <submittedName>
        <fullName evidence="11">Alanine--glyoxylate aminotransferase family protein</fullName>
    </submittedName>
</protein>
<dbReference type="RefSeq" id="WP_270455171.1">
    <property type="nucleotide sequence ID" value="NZ_JADPIE010000009.1"/>
</dbReference>
<dbReference type="InterPro" id="IPR015421">
    <property type="entry name" value="PyrdxlP-dep_Trfase_major"/>
</dbReference>
<proteinExistence type="inferred from homology"/>
<dbReference type="InterPro" id="IPR020578">
    <property type="entry name" value="Aminotrans_V_PyrdxlP_BS"/>
</dbReference>
<evidence type="ECO:0000256" key="2">
    <source>
        <dbReference type="ARBA" id="ARBA00009236"/>
    </source>
</evidence>
<feature type="domain" description="Aminotransferase class V" evidence="10">
    <location>
        <begin position="32"/>
        <end position="322"/>
    </location>
</feature>
<keyword evidence="3 11" id="KW-0032">Aminotransferase</keyword>
<dbReference type="AlphaFoldDB" id="A0A931F9Y6"/>
<evidence type="ECO:0000256" key="8">
    <source>
        <dbReference type="RuleBase" id="RU004075"/>
    </source>
</evidence>
<evidence type="ECO:0000256" key="5">
    <source>
        <dbReference type="ARBA" id="ARBA00022898"/>
    </source>
</evidence>
<dbReference type="SUPFAM" id="SSF53383">
    <property type="entry name" value="PLP-dependent transferases"/>
    <property type="match status" value="1"/>
</dbReference>
<dbReference type="Gene3D" id="3.40.640.10">
    <property type="entry name" value="Type I PLP-dependent aspartate aminotransferase-like (Major domain)"/>
    <property type="match status" value="1"/>
</dbReference>
<comment type="cofactor">
    <cofactor evidence="1 7 9">
        <name>pyridoxal 5'-phosphate</name>
        <dbReference type="ChEBI" id="CHEBI:597326"/>
    </cofactor>
</comment>
<dbReference type="GO" id="GO:0019265">
    <property type="term" value="P:glycine biosynthetic process, by transamination of glyoxylate"/>
    <property type="evidence" value="ECO:0007669"/>
    <property type="project" value="TreeGrafter"/>
</dbReference>
<evidence type="ECO:0000313" key="11">
    <source>
        <dbReference type="EMBL" id="MBF8438073.1"/>
    </source>
</evidence>
<keyword evidence="4" id="KW-0808">Transferase</keyword>
<comment type="caution">
    <text evidence="11">The sequence shown here is derived from an EMBL/GenBank/DDBJ whole genome shotgun (WGS) entry which is preliminary data.</text>
</comment>
<feature type="binding site" evidence="6">
    <location>
        <position position="334"/>
    </location>
    <ligand>
        <name>substrate</name>
    </ligand>
</feature>
<dbReference type="GO" id="GO:0004760">
    <property type="term" value="F:L-serine-pyruvate transaminase activity"/>
    <property type="evidence" value="ECO:0007669"/>
    <property type="project" value="TreeGrafter"/>
</dbReference>
<name>A0A931F9Y6_9FIRM</name>
<keyword evidence="12" id="KW-1185">Reference proteome</keyword>
<dbReference type="Gene3D" id="3.90.1150.10">
    <property type="entry name" value="Aspartate Aminotransferase, domain 1"/>
    <property type="match status" value="1"/>
</dbReference>
<comment type="similarity">
    <text evidence="2 8">Belongs to the class-V pyridoxal-phosphate-dependent aminotransferase family.</text>
</comment>
<evidence type="ECO:0000256" key="7">
    <source>
        <dbReference type="PIRSR" id="PIRSR000524-50"/>
    </source>
</evidence>
<feature type="modified residue" description="N6-(pyridoxal phosphate)lysine" evidence="7">
    <location>
        <position position="191"/>
    </location>
</feature>
<dbReference type="EMBL" id="JADPIE010000009">
    <property type="protein sequence ID" value="MBF8438073.1"/>
    <property type="molecule type" value="Genomic_DNA"/>
</dbReference>
<dbReference type="PANTHER" id="PTHR21152:SF24">
    <property type="entry name" value="ALANINE--GLYOXYLATE AMINOTRANSFERASE 1"/>
    <property type="match status" value="1"/>
</dbReference>
<dbReference type="InterPro" id="IPR000192">
    <property type="entry name" value="Aminotrans_V_dom"/>
</dbReference>
<dbReference type="Pfam" id="PF00266">
    <property type="entry name" value="Aminotran_5"/>
    <property type="match status" value="1"/>
</dbReference>
<evidence type="ECO:0000256" key="9">
    <source>
        <dbReference type="RuleBase" id="RU004504"/>
    </source>
</evidence>
<dbReference type="GO" id="GO:0008453">
    <property type="term" value="F:alanine-glyoxylate transaminase activity"/>
    <property type="evidence" value="ECO:0007669"/>
    <property type="project" value="TreeGrafter"/>
</dbReference>
<dbReference type="InterPro" id="IPR015424">
    <property type="entry name" value="PyrdxlP-dep_Trfase"/>
</dbReference>
<sequence>MNDLLIMTPGPTEIAESVRKAMAQPITNPDLDPEFFDFYAEMVSKLQNILHTENDVIVMSGEGILGLESACASLIEPGDRVLVINNGIFGKGFADFVRLYGGEVELVDFPDDRPVDADKLENLLKEDSDYKFSTLVHCETPTGILNPVEEITEVLNRYDILSVVDSVSAVGGVPVDVDSWGVDILLGGSQKCFSAPPGTTFMSISEAAWEMINNRETEVHGYYLNLIPWQNWYQKKSFPYTQAISDIYAFDQALDNWLGDEDVLLRHEKNGRAVRNTLQRAGLELFARAGFSDTVTAFKKPAGVDYDELNQIMADKYNVMIASSVGKYAKDILRIGHMGENCYEEKIYRTLKALDKTLRELGVELEDELQLIFAEETV</sequence>
<dbReference type="PIRSF" id="PIRSF000524">
    <property type="entry name" value="SPT"/>
    <property type="match status" value="1"/>
</dbReference>
<accession>A0A931F9Y6</accession>
<evidence type="ECO:0000256" key="1">
    <source>
        <dbReference type="ARBA" id="ARBA00001933"/>
    </source>
</evidence>
<gene>
    <name evidence="11" type="ORF">I0Q91_13355</name>
</gene>
<evidence type="ECO:0000256" key="3">
    <source>
        <dbReference type="ARBA" id="ARBA00022576"/>
    </source>
</evidence>
<evidence type="ECO:0000313" key="12">
    <source>
        <dbReference type="Proteomes" id="UP000621436"/>
    </source>
</evidence>
<dbReference type="Proteomes" id="UP000621436">
    <property type="component" value="Unassembled WGS sequence"/>
</dbReference>
<evidence type="ECO:0000259" key="10">
    <source>
        <dbReference type="Pfam" id="PF00266"/>
    </source>
</evidence>
<dbReference type="PROSITE" id="PS00595">
    <property type="entry name" value="AA_TRANSFER_CLASS_5"/>
    <property type="match status" value="1"/>
</dbReference>
<evidence type="ECO:0000256" key="4">
    <source>
        <dbReference type="ARBA" id="ARBA00022679"/>
    </source>
</evidence>